<sequence length="513" mass="57517">MPTPNDPGSFSDGIPVPSPSSNSSNYKHIHPFLSHSVQSMAQPSVPASSLAMLQQQQQQQSQMLVQQQQHHQQQLQHYGGIVGAGTSSMGAAVMPPASPMVNLNSTNWKTIVAMAQKDDDLPNADIFNNNNNNCKERQIPSTVVKALLRVAGHPITFANTLIRLGHEPYPLSRGNKWIMFGEPVYFQPNIFEYLTNVCQSHGYMTICTGFGANLMAFFAYDIFSNFTGRFMDQHYPEIGGRMDDNMLQMETANTLDNYQLFRMKFRQTIRDTISHFVGTVVARPFIVIMVRQIAQHITNEYKYQSFNFLQPLLHIGALEGPAGFFSGLVPQLIGEFAFIWGAALVGYGFKLAIKYFELDQAASDQQQPKSMFISGLRWFCRSTLCQYLSYPFYVVSTLIAITGSGLAISMLPFSPLFTHWADAYAYLLPYELRRGQLAFLRHELGPVSLGADGKLLAISMLPFSPLFTHWADAYAYLLPYELRRGQLAFLRHELGPVSLGADGKLYASKKHFI</sequence>
<keyword evidence="7 9" id="KW-0472">Membrane</keyword>
<dbReference type="WBParaSite" id="GPLIN_001172600">
    <property type="protein sequence ID" value="GPLIN_001172600"/>
    <property type="gene ID" value="GPLIN_001172600"/>
</dbReference>
<keyword evidence="4" id="KW-1000">Mitochondrion outer membrane</keyword>
<dbReference type="PANTHER" id="PTHR10780">
    <property type="entry name" value="MITOCHONDRIAL CARRIER HOMOLOG"/>
    <property type="match status" value="1"/>
</dbReference>
<evidence type="ECO:0000256" key="2">
    <source>
        <dbReference type="ARBA" id="ARBA00022692"/>
    </source>
</evidence>
<protein>
    <submittedName>
        <fullName evidence="11">Transmembrane protein</fullName>
    </submittedName>
</protein>
<evidence type="ECO:0000256" key="7">
    <source>
        <dbReference type="ARBA" id="ARBA00023136"/>
    </source>
</evidence>
<accession>A0A183CFS1</accession>
<reference evidence="10" key="1">
    <citation type="submission" date="2014-05" db="EMBL/GenBank/DDBJ databases">
        <title>The genome and life-stage specific transcriptomes of Globodera pallida elucidate key aspects of plant parasitism by a cyst nematode.</title>
        <authorList>
            <person name="Cotton J.A."/>
            <person name="Lilley C.J."/>
            <person name="Jones L.M."/>
            <person name="Kikuchi T."/>
            <person name="Reid A.J."/>
            <person name="Thorpe P."/>
            <person name="Tsai I.J."/>
            <person name="Beasley H."/>
            <person name="Blok V."/>
            <person name="Cock P.J.A."/>
            <person name="Van den Akker S.E."/>
            <person name="Holroyd N."/>
            <person name="Hunt M."/>
            <person name="Mantelin S."/>
            <person name="Naghra H."/>
            <person name="Pain A."/>
            <person name="Palomares-Rius J.E."/>
            <person name="Zarowiecki M."/>
            <person name="Berriman M."/>
            <person name="Jones J.T."/>
            <person name="Urwin P.E."/>
        </authorList>
    </citation>
    <scope>NUCLEOTIDE SEQUENCE [LARGE SCALE GENOMIC DNA]</scope>
    <source>
        <strain evidence="10">Lindley</strain>
    </source>
</reference>
<feature type="transmembrane region" description="Helical" evidence="9">
    <location>
        <begin position="390"/>
        <end position="411"/>
    </location>
</feature>
<evidence type="ECO:0000256" key="4">
    <source>
        <dbReference type="ARBA" id="ARBA00022787"/>
    </source>
</evidence>
<dbReference type="PANTHER" id="PTHR10780:SF18">
    <property type="entry name" value="LD43650P"/>
    <property type="match status" value="1"/>
</dbReference>
<organism evidence="10 11">
    <name type="scientific">Globodera pallida</name>
    <name type="common">Potato cyst nematode worm</name>
    <name type="synonym">Heterodera pallida</name>
    <dbReference type="NCBI Taxonomy" id="36090"/>
    <lineage>
        <taxon>Eukaryota</taxon>
        <taxon>Metazoa</taxon>
        <taxon>Ecdysozoa</taxon>
        <taxon>Nematoda</taxon>
        <taxon>Chromadorea</taxon>
        <taxon>Rhabditida</taxon>
        <taxon>Tylenchina</taxon>
        <taxon>Tylenchomorpha</taxon>
        <taxon>Tylenchoidea</taxon>
        <taxon>Heteroderidae</taxon>
        <taxon>Heteroderinae</taxon>
        <taxon>Globodera</taxon>
    </lineage>
</organism>
<evidence type="ECO:0000256" key="8">
    <source>
        <dbReference type="SAM" id="MobiDB-lite"/>
    </source>
</evidence>
<evidence type="ECO:0000256" key="3">
    <source>
        <dbReference type="ARBA" id="ARBA00022737"/>
    </source>
</evidence>
<evidence type="ECO:0000256" key="1">
    <source>
        <dbReference type="ARBA" id="ARBA00004374"/>
    </source>
</evidence>
<dbReference type="SUPFAM" id="SSF103506">
    <property type="entry name" value="Mitochondrial carrier"/>
    <property type="match status" value="1"/>
</dbReference>
<keyword evidence="10" id="KW-1185">Reference proteome</keyword>
<dbReference type="Gene3D" id="1.50.40.10">
    <property type="entry name" value="Mitochondrial carrier domain"/>
    <property type="match status" value="1"/>
</dbReference>
<dbReference type="AlphaFoldDB" id="A0A183CFS1"/>
<evidence type="ECO:0000313" key="10">
    <source>
        <dbReference type="Proteomes" id="UP000050741"/>
    </source>
</evidence>
<feature type="region of interest" description="Disordered" evidence="8">
    <location>
        <begin position="1"/>
        <end position="27"/>
    </location>
</feature>
<evidence type="ECO:0000256" key="9">
    <source>
        <dbReference type="SAM" id="Phobius"/>
    </source>
</evidence>
<dbReference type="InterPro" id="IPR023395">
    <property type="entry name" value="MCP_dom_sf"/>
</dbReference>
<keyword evidence="6" id="KW-0496">Mitochondrion</keyword>
<evidence type="ECO:0000256" key="6">
    <source>
        <dbReference type="ARBA" id="ARBA00023128"/>
    </source>
</evidence>
<evidence type="ECO:0000313" key="11">
    <source>
        <dbReference type="WBParaSite" id="GPLIN_001172600"/>
    </source>
</evidence>
<proteinExistence type="predicted"/>
<evidence type="ECO:0000256" key="5">
    <source>
        <dbReference type="ARBA" id="ARBA00022989"/>
    </source>
</evidence>
<name>A0A183CFS1_GLOPA</name>
<keyword evidence="5 9" id="KW-1133">Transmembrane helix</keyword>
<reference evidence="11" key="2">
    <citation type="submission" date="2016-06" db="UniProtKB">
        <authorList>
            <consortium name="WormBaseParasite"/>
        </authorList>
    </citation>
    <scope>IDENTIFICATION</scope>
</reference>
<dbReference type="GO" id="GO:0005741">
    <property type="term" value="C:mitochondrial outer membrane"/>
    <property type="evidence" value="ECO:0007669"/>
    <property type="project" value="UniProtKB-SubCell"/>
</dbReference>
<comment type="subcellular location">
    <subcellularLocation>
        <location evidence="1">Mitochondrion outer membrane</location>
        <topology evidence="1">Multi-pass membrane protein</topology>
    </subcellularLocation>
</comment>
<keyword evidence="2 9" id="KW-0812">Transmembrane</keyword>
<dbReference type="Proteomes" id="UP000050741">
    <property type="component" value="Unassembled WGS sequence"/>
</dbReference>
<keyword evidence="3" id="KW-0677">Repeat</keyword>